<proteinExistence type="predicted"/>
<protein>
    <submittedName>
        <fullName evidence="1">Uncharacterized protein</fullName>
    </submittedName>
</protein>
<sequence length="194" mass="22234">MTMSLIDAFLCTVSPTDKEVLNRALTDFNSVDTDDLLDILENVDCKSLPNSQNILEIITHLAHKAIFQEPHFVIDSWKCFLSKRLTTKLSKEHFDTICEKLAPTPRKVIYIISYPTDMGVLESTVSKHLQRFIKDLDNNSLSDFLRFVTGSDLLIKNCISVRFVDLHGIARRRIAHTCRCVLELPNLYANYPDF</sequence>
<evidence type="ECO:0000313" key="2">
    <source>
        <dbReference type="Proteomes" id="UP000507470"/>
    </source>
</evidence>
<name>A0A6J8ATF7_MYTCO</name>
<dbReference type="SUPFAM" id="SSF56204">
    <property type="entry name" value="Hect, E3 ligase catalytic domain"/>
    <property type="match status" value="1"/>
</dbReference>
<dbReference type="OrthoDB" id="6151604at2759"/>
<dbReference type="InterPro" id="IPR035983">
    <property type="entry name" value="Hect_E3_ubiquitin_ligase"/>
</dbReference>
<dbReference type="EMBL" id="CACVKT020001974">
    <property type="protein sequence ID" value="CAC5373833.1"/>
    <property type="molecule type" value="Genomic_DNA"/>
</dbReference>
<keyword evidence="2" id="KW-1185">Reference proteome</keyword>
<gene>
    <name evidence="1" type="ORF">MCOR_11444</name>
</gene>
<organism evidence="1 2">
    <name type="scientific">Mytilus coruscus</name>
    <name type="common">Sea mussel</name>
    <dbReference type="NCBI Taxonomy" id="42192"/>
    <lineage>
        <taxon>Eukaryota</taxon>
        <taxon>Metazoa</taxon>
        <taxon>Spiralia</taxon>
        <taxon>Lophotrochozoa</taxon>
        <taxon>Mollusca</taxon>
        <taxon>Bivalvia</taxon>
        <taxon>Autobranchia</taxon>
        <taxon>Pteriomorphia</taxon>
        <taxon>Mytilida</taxon>
        <taxon>Mytiloidea</taxon>
        <taxon>Mytilidae</taxon>
        <taxon>Mytilinae</taxon>
        <taxon>Mytilus</taxon>
    </lineage>
</organism>
<dbReference type="Proteomes" id="UP000507470">
    <property type="component" value="Unassembled WGS sequence"/>
</dbReference>
<evidence type="ECO:0000313" key="1">
    <source>
        <dbReference type="EMBL" id="CAC5373833.1"/>
    </source>
</evidence>
<dbReference type="GO" id="GO:0004842">
    <property type="term" value="F:ubiquitin-protein transferase activity"/>
    <property type="evidence" value="ECO:0007669"/>
    <property type="project" value="InterPro"/>
</dbReference>
<accession>A0A6J8ATF7</accession>
<reference evidence="1 2" key="1">
    <citation type="submission" date="2020-06" db="EMBL/GenBank/DDBJ databases">
        <authorList>
            <person name="Li R."/>
            <person name="Bekaert M."/>
        </authorList>
    </citation>
    <scope>NUCLEOTIDE SEQUENCE [LARGE SCALE GENOMIC DNA]</scope>
    <source>
        <strain evidence="2">wild</strain>
    </source>
</reference>
<dbReference type="AlphaFoldDB" id="A0A6J8ATF7"/>